<keyword evidence="4" id="KW-1185">Reference proteome</keyword>
<dbReference type="Pfam" id="PF26113">
    <property type="entry name" value="GH16_XgeA"/>
    <property type="match status" value="1"/>
</dbReference>
<dbReference type="GO" id="GO:0004553">
    <property type="term" value="F:hydrolase activity, hydrolyzing O-glycosyl compounds"/>
    <property type="evidence" value="ECO:0007669"/>
    <property type="project" value="InterPro"/>
</dbReference>
<dbReference type="CDD" id="cd02182">
    <property type="entry name" value="GH16_Strep_laminarinase_like"/>
    <property type="match status" value="1"/>
</dbReference>
<dbReference type="InterPro" id="IPR000757">
    <property type="entry name" value="Beta-glucanase-like"/>
</dbReference>
<comment type="caution">
    <text evidence="3">The sequence shown here is derived from an EMBL/GenBank/DDBJ whole genome shotgun (WGS) entry which is preliminary data.</text>
</comment>
<dbReference type="PANTHER" id="PTHR10963">
    <property type="entry name" value="GLYCOSYL HYDROLASE-RELATED"/>
    <property type="match status" value="1"/>
</dbReference>
<keyword evidence="1" id="KW-0732">Signal</keyword>
<protein>
    <submittedName>
        <fullName evidence="3">Family 16 glycosyl hydrolase</fullName>
    </submittedName>
</protein>
<dbReference type="EMBL" id="JAADJZ010000005">
    <property type="protein sequence ID" value="KAF2875166.1"/>
    <property type="molecule type" value="Genomic_DNA"/>
</dbReference>
<proteinExistence type="predicted"/>
<dbReference type="AlphaFoldDB" id="A0A7C8IDE6"/>
<keyword evidence="3" id="KW-0378">Hydrolase</keyword>
<dbReference type="InterPro" id="IPR050546">
    <property type="entry name" value="Glycosyl_Hydrlase_16"/>
</dbReference>
<gene>
    <name evidence="3" type="ORF">BDV95DRAFT_309890</name>
</gene>
<evidence type="ECO:0000256" key="1">
    <source>
        <dbReference type="SAM" id="SignalP"/>
    </source>
</evidence>
<dbReference type="GO" id="GO:0005975">
    <property type="term" value="P:carbohydrate metabolic process"/>
    <property type="evidence" value="ECO:0007669"/>
    <property type="project" value="InterPro"/>
</dbReference>
<dbReference type="Gene3D" id="2.60.120.200">
    <property type="match status" value="1"/>
</dbReference>
<accession>A0A7C8IDE6</accession>
<sequence>MRYQTLLLLLAMGFTLTRAEIPKMRGYTLTWGDDFLGSAGSLPDPKNWIVDIGTQYPNGPPQWGNGEVQHYTDNSENLKLVGDGNLQITPLKNATNAWTSARIESQRTDFQARSGGRMRISARIKLPDVQGDQALGYWPAFWTLGDAYRGNYQNWPAVGEVDVMENINGADGAWGALHCGVHPGGPCKEPNGLAKFNQCPGTSCRGNFHVYSIDIDRSYRPETITWSVDEQVYHHLTEKNLGVAAWAKIFHHGHFILLNVAIGGYFPNGHHGSPTPLESTVPGKSMLVDYVAVYNSV</sequence>
<organism evidence="3 4">
    <name type="scientific">Massariosphaeria phaeospora</name>
    <dbReference type="NCBI Taxonomy" id="100035"/>
    <lineage>
        <taxon>Eukaryota</taxon>
        <taxon>Fungi</taxon>
        <taxon>Dikarya</taxon>
        <taxon>Ascomycota</taxon>
        <taxon>Pezizomycotina</taxon>
        <taxon>Dothideomycetes</taxon>
        <taxon>Pleosporomycetidae</taxon>
        <taxon>Pleosporales</taxon>
        <taxon>Pleosporales incertae sedis</taxon>
        <taxon>Massariosphaeria</taxon>
    </lineage>
</organism>
<evidence type="ECO:0000313" key="3">
    <source>
        <dbReference type="EMBL" id="KAF2875166.1"/>
    </source>
</evidence>
<feature type="signal peptide" evidence="1">
    <location>
        <begin position="1"/>
        <end position="19"/>
    </location>
</feature>
<dbReference type="OrthoDB" id="192832at2759"/>
<dbReference type="PANTHER" id="PTHR10963:SF60">
    <property type="entry name" value="GRAM-NEGATIVE BACTERIA-BINDING PROTEIN 1-RELATED"/>
    <property type="match status" value="1"/>
</dbReference>
<feature type="domain" description="GH16" evidence="2">
    <location>
        <begin position="29"/>
        <end position="297"/>
    </location>
</feature>
<dbReference type="PROSITE" id="PS51762">
    <property type="entry name" value="GH16_2"/>
    <property type="match status" value="1"/>
</dbReference>
<feature type="chain" id="PRO_5028995901" evidence="1">
    <location>
        <begin position="20"/>
        <end position="297"/>
    </location>
</feature>
<dbReference type="InterPro" id="IPR013320">
    <property type="entry name" value="ConA-like_dom_sf"/>
</dbReference>
<dbReference type="Proteomes" id="UP000481861">
    <property type="component" value="Unassembled WGS sequence"/>
</dbReference>
<name>A0A7C8IDE6_9PLEO</name>
<dbReference type="SUPFAM" id="SSF49899">
    <property type="entry name" value="Concanavalin A-like lectins/glucanases"/>
    <property type="match status" value="1"/>
</dbReference>
<reference evidence="3 4" key="1">
    <citation type="submission" date="2020-01" db="EMBL/GenBank/DDBJ databases">
        <authorList>
            <consortium name="DOE Joint Genome Institute"/>
            <person name="Haridas S."/>
            <person name="Albert R."/>
            <person name="Binder M."/>
            <person name="Bloem J."/>
            <person name="Labutti K."/>
            <person name="Salamov A."/>
            <person name="Andreopoulos B."/>
            <person name="Baker S.E."/>
            <person name="Barry K."/>
            <person name="Bills G."/>
            <person name="Bluhm B.H."/>
            <person name="Cannon C."/>
            <person name="Castanera R."/>
            <person name="Culley D.E."/>
            <person name="Daum C."/>
            <person name="Ezra D."/>
            <person name="Gonzalez J.B."/>
            <person name="Henrissat B."/>
            <person name="Kuo A."/>
            <person name="Liang C."/>
            <person name="Lipzen A."/>
            <person name="Lutzoni F."/>
            <person name="Magnuson J."/>
            <person name="Mondo S."/>
            <person name="Nolan M."/>
            <person name="Ohm R."/>
            <person name="Pangilinan J."/>
            <person name="Park H.-J.H."/>
            <person name="Ramirez L."/>
            <person name="Alfaro M."/>
            <person name="Sun H."/>
            <person name="Tritt A."/>
            <person name="Yoshinaga Y."/>
            <person name="Zwiers L.-H.L."/>
            <person name="Turgeon B.G."/>
            <person name="Goodwin S.B."/>
            <person name="Spatafora J.W."/>
            <person name="Crous P.W."/>
            <person name="Grigoriev I.V."/>
        </authorList>
    </citation>
    <scope>NUCLEOTIDE SEQUENCE [LARGE SCALE GENOMIC DNA]</scope>
    <source>
        <strain evidence="3 4">CBS 611.86</strain>
    </source>
</reference>
<evidence type="ECO:0000259" key="2">
    <source>
        <dbReference type="PROSITE" id="PS51762"/>
    </source>
</evidence>
<evidence type="ECO:0000313" key="4">
    <source>
        <dbReference type="Proteomes" id="UP000481861"/>
    </source>
</evidence>